<protein>
    <recommendedName>
        <fullName evidence="4">WRC domain-containing protein</fullName>
    </recommendedName>
</protein>
<dbReference type="AlphaFoldDB" id="A0AAW2LUQ6"/>
<gene>
    <name evidence="5" type="ORF">Scaly_2499600</name>
</gene>
<evidence type="ECO:0000256" key="1">
    <source>
        <dbReference type="ARBA" id="ARBA00023242"/>
    </source>
</evidence>
<evidence type="ECO:0000313" key="5">
    <source>
        <dbReference type="EMBL" id="KAL0322032.1"/>
    </source>
</evidence>
<sequence>MWATILCKLIKTVMKLEENGISSSASGGGGGPKKSKRGNVIMEGSRCSRVNGRGWRCCQPTLVGYSLCEHHLGKGRLMKHANVRCGAWMLVGVQHHHIAKY</sequence>
<reference evidence="5" key="1">
    <citation type="submission" date="2020-06" db="EMBL/GenBank/DDBJ databases">
        <authorList>
            <person name="Li T."/>
            <person name="Hu X."/>
            <person name="Zhang T."/>
            <person name="Song X."/>
            <person name="Zhang H."/>
            <person name="Dai N."/>
            <person name="Sheng W."/>
            <person name="Hou X."/>
            <person name="Wei L."/>
        </authorList>
    </citation>
    <scope>NUCLEOTIDE SEQUENCE</scope>
    <source>
        <strain evidence="5">KEN8</strain>
        <tissue evidence="5">Leaf</tissue>
    </source>
</reference>
<reference evidence="5" key="2">
    <citation type="journal article" date="2024" name="Plant">
        <title>Genomic evolution and insights into agronomic trait innovations of Sesamum species.</title>
        <authorList>
            <person name="Miao H."/>
            <person name="Wang L."/>
            <person name="Qu L."/>
            <person name="Liu H."/>
            <person name="Sun Y."/>
            <person name="Le M."/>
            <person name="Wang Q."/>
            <person name="Wei S."/>
            <person name="Zheng Y."/>
            <person name="Lin W."/>
            <person name="Duan Y."/>
            <person name="Cao H."/>
            <person name="Xiong S."/>
            <person name="Wang X."/>
            <person name="Wei L."/>
            <person name="Li C."/>
            <person name="Ma Q."/>
            <person name="Ju M."/>
            <person name="Zhao R."/>
            <person name="Li G."/>
            <person name="Mu C."/>
            <person name="Tian Q."/>
            <person name="Mei H."/>
            <person name="Zhang T."/>
            <person name="Gao T."/>
            <person name="Zhang H."/>
        </authorList>
    </citation>
    <scope>NUCLEOTIDE SEQUENCE</scope>
    <source>
        <strain evidence="5">KEN8</strain>
    </source>
</reference>
<proteinExistence type="predicted"/>
<evidence type="ECO:0000256" key="2">
    <source>
        <dbReference type="PROSITE-ProRule" id="PRU01002"/>
    </source>
</evidence>
<keyword evidence="1" id="KW-0539">Nucleus</keyword>
<organism evidence="5">
    <name type="scientific">Sesamum calycinum</name>
    <dbReference type="NCBI Taxonomy" id="2727403"/>
    <lineage>
        <taxon>Eukaryota</taxon>
        <taxon>Viridiplantae</taxon>
        <taxon>Streptophyta</taxon>
        <taxon>Embryophyta</taxon>
        <taxon>Tracheophyta</taxon>
        <taxon>Spermatophyta</taxon>
        <taxon>Magnoliopsida</taxon>
        <taxon>eudicotyledons</taxon>
        <taxon>Gunneridae</taxon>
        <taxon>Pentapetalae</taxon>
        <taxon>asterids</taxon>
        <taxon>lamiids</taxon>
        <taxon>Lamiales</taxon>
        <taxon>Pedaliaceae</taxon>
        <taxon>Sesamum</taxon>
    </lineage>
</organism>
<feature type="domain" description="WRC" evidence="4">
    <location>
        <begin position="41"/>
        <end position="86"/>
    </location>
</feature>
<name>A0AAW2LUQ6_9LAMI</name>
<dbReference type="Pfam" id="PF08879">
    <property type="entry name" value="WRC"/>
    <property type="match status" value="1"/>
</dbReference>
<evidence type="ECO:0000259" key="4">
    <source>
        <dbReference type="PROSITE" id="PS51667"/>
    </source>
</evidence>
<feature type="region of interest" description="Disordered" evidence="3">
    <location>
        <begin position="20"/>
        <end position="40"/>
    </location>
</feature>
<accession>A0AAW2LUQ6</accession>
<comment type="caution">
    <text evidence="5">The sequence shown here is derived from an EMBL/GenBank/DDBJ whole genome shotgun (WGS) entry which is preliminary data.</text>
</comment>
<dbReference type="PANTHER" id="PTHR34122">
    <property type="entry name" value="EXPRESSED PROTEIN-RELATED"/>
    <property type="match status" value="1"/>
</dbReference>
<comment type="caution">
    <text evidence="2">Lacks conserved residue(s) required for the propagation of feature annotation.</text>
</comment>
<evidence type="ECO:0000256" key="3">
    <source>
        <dbReference type="SAM" id="MobiDB-lite"/>
    </source>
</evidence>
<dbReference type="PROSITE" id="PS51667">
    <property type="entry name" value="WRC"/>
    <property type="match status" value="1"/>
</dbReference>
<dbReference type="EMBL" id="JACGWM010000016">
    <property type="protein sequence ID" value="KAL0322032.1"/>
    <property type="molecule type" value="Genomic_DNA"/>
</dbReference>
<dbReference type="InterPro" id="IPR014977">
    <property type="entry name" value="WRC_dom"/>
</dbReference>
<dbReference type="PANTHER" id="PTHR34122:SF1">
    <property type="entry name" value="EXPRESSED PROTEIN"/>
    <property type="match status" value="1"/>
</dbReference>